<keyword evidence="4" id="KW-1185">Reference proteome</keyword>
<protein>
    <submittedName>
        <fullName evidence="3">AAA family ATPase</fullName>
    </submittedName>
</protein>
<dbReference type="Proteomes" id="UP000518300">
    <property type="component" value="Unassembled WGS sequence"/>
</dbReference>
<accession>A0A848LLN2</accession>
<evidence type="ECO:0000313" key="3">
    <source>
        <dbReference type="EMBL" id="NMO18715.1"/>
    </source>
</evidence>
<dbReference type="PANTHER" id="PTHR43581:SF4">
    <property type="entry name" value="ATP_GTP PHOSPHATASE"/>
    <property type="match status" value="1"/>
</dbReference>
<evidence type="ECO:0000259" key="1">
    <source>
        <dbReference type="Pfam" id="PF13304"/>
    </source>
</evidence>
<dbReference type="InterPro" id="IPR038729">
    <property type="entry name" value="Rad50/SbcC_AAA"/>
</dbReference>
<evidence type="ECO:0000259" key="2">
    <source>
        <dbReference type="Pfam" id="PF13476"/>
    </source>
</evidence>
<dbReference type="InterPro" id="IPR003959">
    <property type="entry name" value="ATPase_AAA_core"/>
</dbReference>
<dbReference type="RefSeq" id="WP_169347980.1">
    <property type="nucleotide sequence ID" value="NZ_JABBJJ010000151.1"/>
</dbReference>
<dbReference type="InterPro" id="IPR027417">
    <property type="entry name" value="P-loop_NTPase"/>
</dbReference>
<feature type="domain" description="ATPase AAA-type core" evidence="1">
    <location>
        <begin position="276"/>
        <end position="348"/>
    </location>
</feature>
<gene>
    <name evidence="3" type="ORF">HG543_28195</name>
</gene>
<dbReference type="PANTHER" id="PTHR43581">
    <property type="entry name" value="ATP/GTP PHOSPHATASE"/>
    <property type="match status" value="1"/>
</dbReference>
<evidence type="ECO:0000313" key="4">
    <source>
        <dbReference type="Proteomes" id="UP000518300"/>
    </source>
</evidence>
<dbReference type="GO" id="GO:0006302">
    <property type="term" value="P:double-strand break repair"/>
    <property type="evidence" value="ECO:0007669"/>
    <property type="project" value="InterPro"/>
</dbReference>
<dbReference type="Pfam" id="PF13304">
    <property type="entry name" value="AAA_21"/>
    <property type="match status" value="1"/>
</dbReference>
<dbReference type="SUPFAM" id="SSF52540">
    <property type="entry name" value="P-loop containing nucleoside triphosphate hydrolases"/>
    <property type="match status" value="1"/>
</dbReference>
<name>A0A848LLN2_9BACT</name>
<organism evidence="3 4">
    <name type="scientific">Pyxidicoccus fallax</name>
    <dbReference type="NCBI Taxonomy" id="394095"/>
    <lineage>
        <taxon>Bacteria</taxon>
        <taxon>Pseudomonadati</taxon>
        <taxon>Myxococcota</taxon>
        <taxon>Myxococcia</taxon>
        <taxon>Myxococcales</taxon>
        <taxon>Cystobacterineae</taxon>
        <taxon>Myxococcaceae</taxon>
        <taxon>Pyxidicoccus</taxon>
    </lineage>
</organism>
<sequence length="612" mass="67944">MLLTSFRLQNYKSFLEHPPIAFGPGFNIITGKNNAGKTALIEGLTLKFSNKPHRSSKTVPTPAHRLSTGSAAYFKVAASREELIELMLNSDEMLFMPYPAKLGGDSPGRAVFDLVTSKERIEVALSYDPNSPKLREVGNPSLGLYASDVASRGWVLLPGRNSSSGGRQSHNIGAGNTLWLGDALGRLFISRLYVFRAERLNIGKAPVGATRLLAPDASNLPEVLGVLQGNPARFERYNRLVRRVFPQVEHVTVRPVDGGKAVEILIWNESPQREREDLAVPLSESGTGIGQVLAMLYVLVTADSPRTIVIDEPNSFLHPGAIRSLIEIFREHPQHQYIVSTHSSELIATSAPSTIHVLRKSDGVTGVEQVDAGETQQLRMLLLEVGTKLSDVFGADSVLWVEGKTEEICFPIIVEKMLGRTPGVRIVGVLHTGDFDAEDARTVFRVYERLTEGKVLLPPAVAFIFDRELRSESARNDLVRQSQGKVGFLNRRTYENYLLHPDAIAAVMNMSAAFVDAPIAEERIQVWLDAHSQRDKYYLRAKTRDFLLDVDAPKLLSDLFSELSEARLEYNKVEHSVAITEWLLEHKREALQEIADLLKTRLSSRLASPERS</sequence>
<dbReference type="AlphaFoldDB" id="A0A848LLN2"/>
<dbReference type="InterPro" id="IPR051396">
    <property type="entry name" value="Bact_Antivir_Def_Nuclease"/>
</dbReference>
<dbReference type="GO" id="GO:0005524">
    <property type="term" value="F:ATP binding"/>
    <property type="evidence" value="ECO:0007669"/>
    <property type="project" value="InterPro"/>
</dbReference>
<dbReference type="Pfam" id="PF13476">
    <property type="entry name" value="AAA_23"/>
    <property type="match status" value="1"/>
</dbReference>
<comment type="caution">
    <text evidence="3">The sequence shown here is derived from an EMBL/GenBank/DDBJ whole genome shotgun (WGS) entry which is preliminary data.</text>
</comment>
<dbReference type="GO" id="GO:0016887">
    <property type="term" value="F:ATP hydrolysis activity"/>
    <property type="evidence" value="ECO:0007669"/>
    <property type="project" value="InterPro"/>
</dbReference>
<feature type="domain" description="Rad50/SbcC-type AAA" evidence="2">
    <location>
        <begin position="7"/>
        <end position="58"/>
    </location>
</feature>
<dbReference type="EMBL" id="JABBJJ010000151">
    <property type="protein sequence ID" value="NMO18715.1"/>
    <property type="molecule type" value="Genomic_DNA"/>
</dbReference>
<reference evidence="3 4" key="1">
    <citation type="submission" date="2020-04" db="EMBL/GenBank/DDBJ databases">
        <title>Draft genome of Pyxidicoccus fallax type strain.</title>
        <authorList>
            <person name="Whitworth D.E."/>
        </authorList>
    </citation>
    <scope>NUCLEOTIDE SEQUENCE [LARGE SCALE GENOMIC DNA]</scope>
    <source>
        <strain evidence="3 4">DSM 14698</strain>
    </source>
</reference>
<dbReference type="Gene3D" id="3.40.50.300">
    <property type="entry name" value="P-loop containing nucleotide triphosphate hydrolases"/>
    <property type="match status" value="2"/>
</dbReference>
<proteinExistence type="predicted"/>